<organism evidence="2 3">
    <name type="scientific">Microbacterium galbinum</name>
    <dbReference type="NCBI Taxonomy" id="2851646"/>
    <lineage>
        <taxon>Bacteria</taxon>
        <taxon>Bacillati</taxon>
        <taxon>Actinomycetota</taxon>
        <taxon>Actinomycetes</taxon>
        <taxon>Micrococcales</taxon>
        <taxon>Microbacteriaceae</taxon>
        <taxon>Microbacterium</taxon>
    </lineage>
</organism>
<gene>
    <name evidence="2" type="ORF">KV396_13750</name>
</gene>
<sequence>MAPVVGAHIVDVTFKEKRILVHLDDGRALAAPLTSVGPTVAAMSAAERAGWILTDSGHGVNWPAAGQTSEGDALSVWSIEQDALFEEALAELESAEWKPDALAPRSRALIALWRLVADGYNGGLLQFLGNWGIAEVQTARAALSECGAHRTNTALQEFWDLIRPITESEDVSTIDDVYRAVAGELAPRVDEIDEGFWDAAEELTLRVPLTYGPARSALESPAAESPAVGHDE</sequence>
<dbReference type="EMBL" id="CP078077">
    <property type="protein sequence ID" value="UPL15476.1"/>
    <property type="molecule type" value="Genomic_DNA"/>
</dbReference>
<protein>
    <submittedName>
        <fullName evidence="2">DUF4375 domain-containing protein</fullName>
    </submittedName>
</protein>
<accession>A0ABY4IUK7</accession>
<dbReference type="Gene3D" id="3.30.2020.40">
    <property type="entry name" value="Uncharacterised protein PF10387, DUF2442"/>
    <property type="match status" value="1"/>
</dbReference>
<dbReference type="Pfam" id="PF10387">
    <property type="entry name" value="DUF2442"/>
    <property type="match status" value="1"/>
</dbReference>
<name>A0ABY4IUK7_9MICO</name>
<dbReference type="RefSeq" id="WP_247956072.1">
    <property type="nucleotide sequence ID" value="NZ_CP078077.1"/>
</dbReference>
<evidence type="ECO:0000313" key="2">
    <source>
        <dbReference type="EMBL" id="UPL15476.1"/>
    </source>
</evidence>
<dbReference type="Pfam" id="PF14300">
    <property type="entry name" value="DMP19"/>
    <property type="match status" value="1"/>
</dbReference>
<evidence type="ECO:0000259" key="1">
    <source>
        <dbReference type="Pfam" id="PF14300"/>
    </source>
</evidence>
<reference evidence="2 3" key="1">
    <citation type="submission" date="2021-06" db="EMBL/GenBank/DDBJ databases">
        <title>Genome-based taxonomic framework of Microbacterium strains isolated from marine environment, the description of four new species and reclassification of four preexisting species.</title>
        <authorList>
            <person name="Lee S.D."/>
            <person name="Kim S.-M."/>
            <person name="Byeon Y.-S."/>
            <person name="Yang H.L."/>
            <person name="Kim I.S."/>
        </authorList>
    </citation>
    <scope>NUCLEOTIDE SEQUENCE [LARGE SCALE GENOMIC DNA]</scope>
    <source>
        <strain evidence="2 3">SSW1-36</strain>
    </source>
</reference>
<dbReference type="InterPro" id="IPR018841">
    <property type="entry name" value="DUF2442"/>
</dbReference>
<evidence type="ECO:0000313" key="3">
    <source>
        <dbReference type="Proteomes" id="UP000831963"/>
    </source>
</evidence>
<dbReference type="Proteomes" id="UP000831963">
    <property type="component" value="Chromosome"/>
</dbReference>
<feature type="domain" description="DNA mimic protein DMP19 C-terminal" evidence="1">
    <location>
        <begin position="100"/>
        <end position="204"/>
    </location>
</feature>
<proteinExistence type="predicted"/>
<keyword evidence="3" id="KW-1185">Reference proteome</keyword>
<dbReference type="InterPro" id="IPR025402">
    <property type="entry name" value="DMP19_C"/>
</dbReference>